<dbReference type="OrthoDB" id="7303458at2"/>
<dbReference type="Proteomes" id="UP000317617">
    <property type="component" value="Unassembled WGS sequence"/>
</dbReference>
<gene>
    <name evidence="1" type="ORF">AOR01nite_23320</name>
</gene>
<evidence type="ECO:0000313" key="1">
    <source>
        <dbReference type="EMBL" id="GEB83855.1"/>
    </source>
</evidence>
<name>A0A4Y3TSW6_9PROT</name>
<dbReference type="RefSeq" id="WP_048835473.1">
    <property type="nucleotide sequence ID" value="NZ_BJMU01000020.1"/>
</dbReference>
<protein>
    <submittedName>
        <fullName evidence="1">Uncharacterized protein</fullName>
    </submittedName>
</protein>
<organism evidence="1 2">
    <name type="scientific">Acetobacter orleanensis</name>
    <dbReference type="NCBI Taxonomy" id="104099"/>
    <lineage>
        <taxon>Bacteria</taxon>
        <taxon>Pseudomonadati</taxon>
        <taxon>Pseudomonadota</taxon>
        <taxon>Alphaproteobacteria</taxon>
        <taxon>Acetobacterales</taxon>
        <taxon>Acetobacteraceae</taxon>
        <taxon>Acetobacter</taxon>
    </lineage>
</organism>
<proteinExistence type="predicted"/>
<dbReference type="AlphaFoldDB" id="A0A4Y3TSW6"/>
<reference evidence="1 2" key="1">
    <citation type="submission" date="2019-06" db="EMBL/GenBank/DDBJ databases">
        <title>Whole genome shotgun sequence of Acetobacter orleanensis NBRC 13752.</title>
        <authorList>
            <person name="Hosoyama A."/>
            <person name="Uohara A."/>
            <person name="Ohji S."/>
            <person name="Ichikawa N."/>
        </authorList>
    </citation>
    <scope>NUCLEOTIDE SEQUENCE [LARGE SCALE GENOMIC DNA]</scope>
    <source>
        <strain evidence="1 2">NBRC 13752</strain>
    </source>
</reference>
<dbReference type="EMBL" id="BJMU01000020">
    <property type="protein sequence ID" value="GEB83855.1"/>
    <property type="molecule type" value="Genomic_DNA"/>
</dbReference>
<sequence>MAIAEKLNARIQLTVSRTMDGAQFRGLIGNRIRQERDALIASGAAAPEYVRRVDGSLSKPEEAVRLHGGTVTYIFSTIAQATAWALAECRSRSPVSSGAFRDSWAVLVDGKAWTKPMAQIPSGSEVWIVNTMPYARKIEVGGQQIRVPPRIVEAVRQSLMRRFKQIKALRAFKPLQGGRDARGEPVPYILRSAGIASGLSWNKKEGWGRKHAAYVSRRKDRQAGEQMLYPTLILTEKW</sequence>
<evidence type="ECO:0000313" key="2">
    <source>
        <dbReference type="Proteomes" id="UP000317617"/>
    </source>
</evidence>
<dbReference type="STRING" id="104099.AD949_10535"/>
<comment type="caution">
    <text evidence="1">The sequence shown here is derived from an EMBL/GenBank/DDBJ whole genome shotgun (WGS) entry which is preliminary data.</text>
</comment>
<keyword evidence="2" id="KW-1185">Reference proteome</keyword>
<accession>A0A4Y3TSW6</accession>